<keyword evidence="3" id="KW-0808">Transferase</keyword>
<dbReference type="RefSeq" id="XP_033524998.1">
    <property type="nucleotide sequence ID" value="XM_033662868.1"/>
</dbReference>
<dbReference type="Proteomes" id="UP000799771">
    <property type="component" value="Unassembled WGS sequence"/>
</dbReference>
<evidence type="ECO:0000256" key="1">
    <source>
        <dbReference type="ARBA" id="ARBA00007251"/>
    </source>
</evidence>
<proteinExistence type="inferred from homology"/>
<sequence>YDSALKAAVEDLKYARGPTARQIADAALAHLAHIGDQAARYADTWGELWAMLLYASKHLRLARRDAYAAVTPCLLRALSTTASLFNEKQEQGCAGTAELARIAASTFDNVLMERKIVDEHIGRSFVQWLTTCCAKLERASKEVEEGIGSGAVRVLTLGNSSAIRTAILHALTTIPTLVLNVTILEARSKTEGAQMAHQILMSWSDRTRLSVHVVSCSAMRAAARDIDVMLLGAEQISSKGAVRNKTGTLAAVQCARMLNAGVAVVVLSDMDKIAAPGAEIGASMRRNPHADPATMNILEGKTGIEWISAGLVDAYVTEKGIVNVGEIKVLARELGELEEYIFGRK</sequence>
<feature type="non-terminal residue" evidence="3">
    <location>
        <position position="1"/>
    </location>
</feature>
<evidence type="ECO:0000313" key="3">
    <source>
        <dbReference type="EMBL" id="KAF2130611.1"/>
    </source>
</evidence>
<dbReference type="Pfam" id="PF01008">
    <property type="entry name" value="IF-2B"/>
    <property type="match status" value="1"/>
</dbReference>
<evidence type="ECO:0000256" key="2">
    <source>
        <dbReference type="RuleBase" id="RU003814"/>
    </source>
</evidence>
<dbReference type="GeneID" id="54403300"/>
<dbReference type="PANTHER" id="PTHR43475">
    <property type="entry name" value="METHYLTHIORIBOSE-1-PHOSPHATE ISOMERASE"/>
    <property type="match status" value="1"/>
</dbReference>
<dbReference type="InterPro" id="IPR042529">
    <property type="entry name" value="IF_2B-like_C"/>
</dbReference>
<protein>
    <submittedName>
        <fullName evidence="3">Nagb/rpia/CoA transferase-like protein</fullName>
    </submittedName>
</protein>
<dbReference type="InterPro" id="IPR000649">
    <property type="entry name" value="IF-2B-related"/>
</dbReference>
<dbReference type="EMBL" id="ML977504">
    <property type="protein sequence ID" value="KAF2130611.1"/>
    <property type="molecule type" value="Genomic_DNA"/>
</dbReference>
<dbReference type="Gene3D" id="3.40.50.10470">
    <property type="entry name" value="Translation initiation factor eif-2b, domain 2"/>
    <property type="match status" value="1"/>
</dbReference>
<feature type="non-terminal residue" evidence="3">
    <location>
        <position position="345"/>
    </location>
</feature>
<dbReference type="PANTHER" id="PTHR43475:SF3">
    <property type="entry name" value="TRANSLATION INITIATION FACTOR EIF-2B SUBUNIT FAMILY PROTEIN (AFU_ORTHOLOGUE AFUA_2G14290)"/>
    <property type="match status" value="1"/>
</dbReference>
<dbReference type="InterPro" id="IPR037171">
    <property type="entry name" value="NagB/RpiA_transferase-like"/>
</dbReference>
<accession>A0A6A6AJJ9</accession>
<comment type="similarity">
    <text evidence="1 2">Belongs to the eIF-2B alpha/beta/delta subunits family.</text>
</comment>
<name>A0A6A6AJJ9_9PLEO</name>
<dbReference type="GO" id="GO:0016740">
    <property type="term" value="F:transferase activity"/>
    <property type="evidence" value="ECO:0007669"/>
    <property type="project" value="UniProtKB-KW"/>
</dbReference>
<dbReference type="AlphaFoldDB" id="A0A6A6AJJ9"/>
<keyword evidence="4" id="KW-1185">Reference proteome</keyword>
<dbReference type="GO" id="GO:0046523">
    <property type="term" value="F:S-methyl-5-thioribose-1-phosphate isomerase activity"/>
    <property type="evidence" value="ECO:0007669"/>
    <property type="project" value="TreeGrafter"/>
</dbReference>
<dbReference type="GO" id="GO:0019509">
    <property type="term" value="P:L-methionine salvage from methylthioadenosine"/>
    <property type="evidence" value="ECO:0007669"/>
    <property type="project" value="TreeGrafter"/>
</dbReference>
<evidence type="ECO:0000313" key="4">
    <source>
        <dbReference type="Proteomes" id="UP000799771"/>
    </source>
</evidence>
<reference evidence="3" key="1">
    <citation type="journal article" date="2020" name="Stud. Mycol.">
        <title>101 Dothideomycetes genomes: a test case for predicting lifestyles and emergence of pathogens.</title>
        <authorList>
            <person name="Haridas S."/>
            <person name="Albert R."/>
            <person name="Binder M."/>
            <person name="Bloem J."/>
            <person name="Labutti K."/>
            <person name="Salamov A."/>
            <person name="Andreopoulos B."/>
            <person name="Baker S."/>
            <person name="Barry K."/>
            <person name="Bills G."/>
            <person name="Bluhm B."/>
            <person name="Cannon C."/>
            <person name="Castanera R."/>
            <person name="Culley D."/>
            <person name="Daum C."/>
            <person name="Ezra D."/>
            <person name="Gonzalez J."/>
            <person name="Henrissat B."/>
            <person name="Kuo A."/>
            <person name="Liang C."/>
            <person name="Lipzen A."/>
            <person name="Lutzoni F."/>
            <person name="Magnuson J."/>
            <person name="Mondo S."/>
            <person name="Nolan M."/>
            <person name="Ohm R."/>
            <person name="Pangilinan J."/>
            <person name="Park H.-J."/>
            <person name="Ramirez L."/>
            <person name="Alfaro M."/>
            <person name="Sun H."/>
            <person name="Tritt A."/>
            <person name="Yoshinaga Y."/>
            <person name="Zwiers L.-H."/>
            <person name="Turgeon B."/>
            <person name="Goodwin S."/>
            <person name="Spatafora J."/>
            <person name="Crous P."/>
            <person name="Grigoriev I."/>
        </authorList>
    </citation>
    <scope>NUCLEOTIDE SEQUENCE</scope>
    <source>
        <strain evidence="3">CBS 119687</strain>
    </source>
</reference>
<dbReference type="SUPFAM" id="SSF100950">
    <property type="entry name" value="NagB/RpiA/CoA transferase-like"/>
    <property type="match status" value="1"/>
</dbReference>
<gene>
    <name evidence="3" type="ORF">P153DRAFT_265780</name>
</gene>
<organism evidence="3 4">
    <name type="scientific">Dothidotthia symphoricarpi CBS 119687</name>
    <dbReference type="NCBI Taxonomy" id="1392245"/>
    <lineage>
        <taxon>Eukaryota</taxon>
        <taxon>Fungi</taxon>
        <taxon>Dikarya</taxon>
        <taxon>Ascomycota</taxon>
        <taxon>Pezizomycotina</taxon>
        <taxon>Dothideomycetes</taxon>
        <taxon>Pleosporomycetidae</taxon>
        <taxon>Pleosporales</taxon>
        <taxon>Dothidotthiaceae</taxon>
        <taxon>Dothidotthia</taxon>
    </lineage>
</organism>
<dbReference type="OrthoDB" id="206213at2759"/>